<sequence>MKEGEDEGGTLALQMGEDLSNKNWADIMQEEQYMAAPLNDSPEREPSPLNGPPYFIQISCIGATDEDIFFLFGGEASVKWMKIIDGKGRVELHDENSVRRVLALNGEVINQETLSIEIVENRPSNDVRMVGGISGSVQYQRHNDSRPDNSYHRGAQRQESGEFGGGVFQGGHVVRGYHGYGSRGGHIDGGYGRGRGGSGYRGGRGGYDGFHPRGPPQPYRGYGGEMGGRYHNDGARTNHQYGHPRDIRDYQPAAINRSRTESTSSYTTLERAPSRFSCDAPISPPQGSIEVAQRKPSAKSIFGDAKPVDTSKKLCEVEEKLAAEKERKEKERREKEIEEKKRIEDEKREKEDEKKKKDEEKRSFDEEKEEKANEKVPHRPVQILRRPKTIESVDGPSMTDKESGIDEKGEKKKDGEQRKKHSFKKDEREKEKERDTDTKKSQPKTTMRTFSNSSRIGPKSGSVDQEESTRKVEESVRGGGGGRGRGRGTRGVRGTRGGYVSGRKTSVGSTVDISSERGKDDERKETKGESREKDERTEKRPFNIQSRLYSDGDTLVSVSSHVVPLSSLPIMSSPPSKDNISTSIDSPDALSKGDIDKNMKKRVKGDEKEEDKKVEPSKAPTPRKKNNKKDKDKLKFASNNKYAALDMIE</sequence>
<evidence type="ECO:0000313" key="3">
    <source>
        <dbReference type="Proteomes" id="UP000005239"/>
    </source>
</evidence>
<dbReference type="EnsemblMetazoa" id="PPA25394.1">
    <property type="protein sequence ID" value="PPA25394.1"/>
    <property type="gene ID" value="WBGene00114948"/>
</dbReference>
<evidence type="ECO:0000256" key="1">
    <source>
        <dbReference type="SAM" id="MobiDB-lite"/>
    </source>
</evidence>
<evidence type="ECO:0000313" key="2">
    <source>
        <dbReference type="EnsemblMetazoa" id="PPA25394.1"/>
    </source>
</evidence>
<name>A0A2A6CQM2_PRIPA</name>
<feature type="region of interest" description="Disordered" evidence="1">
    <location>
        <begin position="202"/>
        <end position="305"/>
    </location>
</feature>
<feature type="compositionally biased region" description="Low complexity" evidence="1">
    <location>
        <begin position="555"/>
        <end position="576"/>
    </location>
</feature>
<feature type="compositionally biased region" description="Basic and acidic residues" evidence="1">
    <location>
        <begin position="514"/>
        <end position="541"/>
    </location>
</feature>
<protein>
    <submittedName>
        <fullName evidence="2">Uncharacterized protein</fullName>
    </submittedName>
</protein>
<feature type="compositionally biased region" description="Basic and acidic residues" evidence="1">
    <location>
        <begin position="467"/>
        <end position="476"/>
    </location>
</feature>
<feature type="compositionally biased region" description="Polar residues" evidence="1">
    <location>
        <begin position="503"/>
        <end position="513"/>
    </location>
</feature>
<dbReference type="Proteomes" id="UP000005239">
    <property type="component" value="Unassembled WGS sequence"/>
</dbReference>
<reference evidence="3" key="1">
    <citation type="journal article" date="2008" name="Nat. Genet.">
        <title>The Pristionchus pacificus genome provides a unique perspective on nematode lifestyle and parasitism.</title>
        <authorList>
            <person name="Dieterich C."/>
            <person name="Clifton S.W."/>
            <person name="Schuster L.N."/>
            <person name="Chinwalla A."/>
            <person name="Delehaunty K."/>
            <person name="Dinkelacker I."/>
            <person name="Fulton L."/>
            <person name="Fulton R."/>
            <person name="Godfrey J."/>
            <person name="Minx P."/>
            <person name="Mitreva M."/>
            <person name="Roeseler W."/>
            <person name="Tian H."/>
            <person name="Witte H."/>
            <person name="Yang S.P."/>
            <person name="Wilson R.K."/>
            <person name="Sommer R.J."/>
        </authorList>
    </citation>
    <scope>NUCLEOTIDE SEQUENCE [LARGE SCALE GENOMIC DNA]</scope>
    <source>
        <strain evidence="3">PS312</strain>
    </source>
</reference>
<feature type="compositionally biased region" description="Basic and acidic residues" evidence="1">
    <location>
        <begin position="591"/>
        <end position="616"/>
    </location>
</feature>
<gene>
    <name evidence="2" type="primary">WBGene00114948</name>
</gene>
<feature type="compositionally biased region" description="Low complexity" evidence="1">
    <location>
        <begin position="261"/>
        <end position="271"/>
    </location>
</feature>
<feature type="region of interest" description="Disordered" evidence="1">
    <location>
        <begin position="137"/>
        <end position="167"/>
    </location>
</feature>
<feature type="compositionally biased region" description="Basic and acidic residues" evidence="1">
    <location>
        <begin position="141"/>
        <end position="151"/>
    </location>
</feature>
<organism evidence="2 3">
    <name type="scientific">Pristionchus pacificus</name>
    <name type="common">Parasitic nematode worm</name>
    <dbReference type="NCBI Taxonomy" id="54126"/>
    <lineage>
        <taxon>Eukaryota</taxon>
        <taxon>Metazoa</taxon>
        <taxon>Ecdysozoa</taxon>
        <taxon>Nematoda</taxon>
        <taxon>Chromadorea</taxon>
        <taxon>Rhabditida</taxon>
        <taxon>Rhabditina</taxon>
        <taxon>Diplogasteromorpha</taxon>
        <taxon>Diplogasteroidea</taxon>
        <taxon>Neodiplogasteridae</taxon>
        <taxon>Pristionchus</taxon>
    </lineage>
</organism>
<proteinExistence type="predicted"/>
<feature type="compositionally biased region" description="Polar residues" evidence="1">
    <location>
        <begin position="443"/>
        <end position="455"/>
    </location>
</feature>
<feature type="region of interest" description="Disordered" evidence="1">
    <location>
        <begin position="322"/>
        <end position="636"/>
    </location>
</feature>
<feature type="compositionally biased region" description="Basic and acidic residues" evidence="1">
    <location>
        <begin position="424"/>
        <end position="440"/>
    </location>
</feature>
<feature type="compositionally biased region" description="Basic and acidic residues" evidence="1">
    <location>
        <begin position="322"/>
        <end position="377"/>
    </location>
</feature>
<feature type="compositionally biased region" description="Gly residues" evidence="1">
    <location>
        <begin position="491"/>
        <end position="500"/>
    </location>
</feature>
<feature type="compositionally biased region" description="Basic and acidic residues" evidence="1">
    <location>
        <begin position="399"/>
        <end position="417"/>
    </location>
</feature>
<accession>A0A8R1UI44</accession>
<dbReference type="AlphaFoldDB" id="A0A2A6CQM2"/>
<keyword evidence="3" id="KW-1185">Reference proteome</keyword>
<accession>A0A2A6CQM2</accession>
<reference evidence="2" key="2">
    <citation type="submission" date="2022-06" db="UniProtKB">
        <authorList>
            <consortium name="EnsemblMetazoa"/>
        </authorList>
    </citation>
    <scope>IDENTIFICATION</scope>
    <source>
        <strain evidence="2">PS312</strain>
    </source>
</reference>